<dbReference type="Pfam" id="PF04221">
    <property type="entry name" value="RelB"/>
    <property type="match status" value="1"/>
</dbReference>
<dbReference type="RefSeq" id="WP_024858884.1">
    <property type="nucleotide sequence ID" value="NZ_JEOB01000001.1"/>
</dbReference>
<gene>
    <name evidence="1" type="ORF">RASY3_02535</name>
</gene>
<sequence>MATRTANVTARVEPEVKAQAEAVMEKLGIPVSTAINMFYREIILWNGLPFRPSIPVNDVKARDEMTKEEFDQRMSVGLEQARHGMSTPADTVFDRLMGELGNE</sequence>
<dbReference type="InterPro" id="IPR013321">
    <property type="entry name" value="Arc_rbn_hlx_hlx"/>
</dbReference>
<dbReference type="InterPro" id="IPR007337">
    <property type="entry name" value="RelB/DinJ"/>
</dbReference>
<protein>
    <submittedName>
        <fullName evidence="1">XRE family transcriptional regulator</fullName>
    </submittedName>
</protein>
<comment type="caution">
    <text evidence="1">The sequence shown here is derived from an EMBL/GenBank/DDBJ whole genome shotgun (WGS) entry which is preliminary data.</text>
</comment>
<dbReference type="AlphaFoldDB" id="A0A011WUI1"/>
<evidence type="ECO:0000313" key="1">
    <source>
        <dbReference type="EMBL" id="EXM40680.1"/>
    </source>
</evidence>
<dbReference type="PATRIC" id="fig|1341156.4.peg.231"/>
<accession>A0A011WUI1</accession>
<proteinExistence type="predicted"/>
<evidence type="ECO:0000313" key="2">
    <source>
        <dbReference type="Proteomes" id="UP000021369"/>
    </source>
</evidence>
<dbReference type="EMBL" id="JEOB01000001">
    <property type="protein sequence ID" value="EXM40680.1"/>
    <property type="molecule type" value="Genomic_DNA"/>
</dbReference>
<dbReference type="GO" id="GO:0006355">
    <property type="term" value="P:regulation of DNA-templated transcription"/>
    <property type="evidence" value="ECO:0007669"/>
    <property type="project" value="InterPro"/>
</dbReference>
<organism evidence="1 2">
    <name type="scientific">Ruminococcus albus SY3</name>
    <dbReference type="NCBI Taxonomy" id="1341156"/>
    <lineage>
        <taxon>Bacteria</taxon>
        <taxon>Bacillati</taxon>
        <taxon>Bacillota</taxon>
        <taxon>Clostridia</taxon>
        <taxon>Eubacteriales</taxon>
        <taxon>Oscillospiraceae</taxon>
        <taxon>Ruminococcus</taxon>
    </lineage>
</organism>
<dbReference type="OrthoDB" id="9804867at2"/>
<dbReference type="NCBIfam" id="TIGR02384">
    <property type="entry name" value="RelB_DinJ"/>
    <property type="match status" value="1"/>
</dbReference>
<keyword evidence="2" id="KW-1185">Reference proteome</keyword>
<dbReference type="Proteomes" id="UP000021369">
    <property type="component" value="Unassembled WGS sequence"/>
</dbReference>
<dbReference type="Gene3D" id="1.10.1220.10">
    <property type="entry name" value="Met repressor-like"/>
    <property type="match status" value="1"/>
</dbReference>
<reference evidence="1 2" key="1">
    <citation type="submission" date="2013-06" db="EMBL/GenBank/DDBJ databases">
        <title>Rumen cellulosomics: divergent fiber-degrading strategies revealed by comparative genome-wide analysis of six Ruminococcal strains.</title>
        <authorList>
            <person name="Dassa B."/>
            <person name="Borovok I."/>
            <person name="Lamed R."/>
            <person name="Flint H."/>
            <person name="Yeoman C.J."/>
            <person name="White B."/>
            <person name="Bayer E.A."/>
        </authorList>
    </citation>
    <scope>NUCLEOTIDE SEQUENCE [LARGE SCALE GENOMIC DNA]</scope>
    <source>
        <strain evidence="1 2">SY3</strain>
    </source>
</reference>
<name>A0A011WUI1_RUMAL</name>